<protein>
    <recommendedName>
        <fullName evidence="1">Trafficking protein particle complex subunit 13 N-terminal domain-containing protein</fullName>
    </recommendedName>
</protein>
<sequence length="265" mass="28720">MARARAHSGAEAPKEPHAVSLKVLRLSRPSFSYQCPLPDANTKISPKASLSYPSNEGDNEFILSPNIANSYGKLTLPPTFGSAYVGETFACSLCANNDLPQEESSRVVTSVRILAEMQTPSQVFPLDLTPPSRELQTDGLGKGDSSQQIVRFDLKEEGNHILAVSVSYTETLMADNSQAASGRARTFRKLYQFIAQPCLSVRTKATELPPLEVDNKSLGPYGKSRLLRFALEAQLENVGDGTVIVQVGCSKMLIRLLGSMSLTVV</sequence>
<keyword evidence="3" id="KW-1185">Reference proteome</keyword>
<comment type="caution">
    <text evidence="2">The sequence shown here is derived from an EMBL/GenBank/DDBJ whole genome shotgun (WGS) entry which is preliminary data.</text>
</comment>
<dbReference type="Pfam" id="PF06159">
    <property type="entry name" value="TRAPPC13_N"/>
    <property type="match status" value="1"/>
</dbReference>
<proteinExistence type="predicted"/>
<name>A0ABR3X9C6_9EURO</name>
<evidence type="ECO:0000313" key="3">
    <source>
        <dbReference type="Proteomes" id="UP001583193"/>
    </source>
</evidence>
<dbReference type="PANTHER" id="PTHR13134:SF3">
    <property type="entry name" value="TRAFFICKING PROTEIN PARTICLE COMPLEX SUBUNIT 13"/>
    <property type="match status" value="1"/>
</dbReference>
<evidence type="ECO:0000313" key="2">
    <source>
        <dbReference type="EMBL" id="KAL1872218.1"/>
    </source>
</evidence>
<dbReference type="InterPro" id="IPR055427">
    <property type="entry name" value="TRAPPC13_N"/>
</dbReference>
<dbReference type="Proteomes" id="UP001583193">
    <property type="component" value="Unassembled WGS sequence"/>
</dbReference>
<dbReference type="InterPro" id="IPR010378">
    <property type="entry name" value="TRAPPC13"/>
</dbReference>
<reference evidence="2 3" key="1">
    <citation type="journal article" date="2024" name="IMA Fungus">
        <title>IMA Genome - F19 : A genome assembly and annotation guide to empower mycologists, including annotated draft genome sequences of Ceratocystis pirilliformis, Diaporthe australafricana, Fusarium ophioides, Paecilomyces lecythidis, and Sporothrix stenoceras.</title>
        <authorList>
            <person name="Aylward J."/>
            <person name="Wilson A.M."/>
            <person name="Visagie C.M."/>
            <person name="Spraker J."/>
            <person name="Barnes I."/>
            <person name="Buitendag C."/>
            <person name="Ceriani C."/>
            <person name="Del Mar Angel L."/>
            <person name="du Plessis D."/>
            <person name="Fuchs T."/>
            <person name="Gasser K."/>
            <person name="Kramer D."/>
            <person name="Li W."/>
            <person name="Munsamy K."/>
            <person name="Piso A."/>
            <person name="Price J.L."/>
            <person name="Sonnekus B."/>
            <person name="Thomas C."/>
            <person name="van der Nest A."/>
            <person name="van Dijk A."/>
            <person name="van Heerden A."/>
            <person name="van Vuuren N."/>
            <person name="Yilmaz N."/>
            <person name="Duong T.A."/>
            <person name="van der Merwe N.A."/>
            <person name="Wingfield M.J."/>
            <person name="Wingfield B.D."/>
        </authorList>
    </citation>
    <scope>NUCLEOTIDE SEQUENCE [LARGE SCALE GENOMIC DNA]</scope>
    <source>
        <strain evidence="2 3">CMW 18167</strain>
    </source>
</reference>
<evidence type="ECO:0000259" key="1">
    <source>
        <dbReference type="Pfam" id="PF06159"/>
    </source>
</evidence>
<feature type="domain" description="Trafficking protein particle complex subunit 13 N-terminal" evidence="1">
    <location>
        <begin position="17"/>
        <end position="194"/>
    </location>
</feature>
<gene>
    <name evidence="2" type="ORF">Plec18167_006821</name>
</gene>
<dbReference type="PANTHER" id="PTHR13134">
    <property type="entry name" value="TRAFFICKING PROTEIN PARTICLE COMPLEX SUBUNIT 13"/>
    <property type="match status" value="1"/>
</dbReference>
<accession>A0ABR3X9C6</accession>
<dbReference type="EMBL" id="JAVDPF010000025">
    <property type="protein sequence ID" value="KAL1872218.1"/>
    <property type="molecule type" value="Genomic_DNA"/>
</dbReference>
<organism evidence="2 3">
    <name type="scientific">Paecilomyces lecythidis</name>
    <dbReference type="NCBI Taxonomy" id="3004212"/>
    <lineage>
        <taxon>Eukaryota</taxon>
        <taxon>Fungi</taxon>
        <taxon>Dikarya</taxon>
        <taxon>Ascomycota</taxon>
        <taxon>Pezizomycotina</taxon>
        <taxon>Eurotiomycetes</taxon>
        <taxon>Eurotiomycetidae</taxon>
        <taxon>Eurotiales</taxon>
        <taxon>Thermoascaceae</taxon>
        <taxon>Paecilomyces</taxon>
    </lineage>
</organism>